<keyword evidence="1" id="KW-0547">Nucleotide-binding</keyword>
<dbReference type="AlphaFoldDB" id="A0A8H3V9Y9"/>
<protein>
    <submittedName>
        <fullName evidence="4">Uncharacterized protein</fullName>
    </submittedName>
</protein>
<feature type="compositionally biased region" description="Basic and acidic residues" evidence="3">
    <location>
        <begin position="1"/>
        <end position="23"/>
    </location>
</feature>
<dbReference type="GO" id="GO:0140662">
    <property type="term" value="F:ATP-dependent protein folding chaperone"/>
    <property type="evidence" value="ECO:0007669"/>
    <property type="project" value="InterPro"/>
</dbReference>
<dbReference type="FunFam" id="3.30.30.30:FF:000009">
    <property type="entry name" value="Heat shock protein Hsp70"/>
    <property type="match status" value="1"/>
</dbReference>
<feature type="region of interest" description="Disordered" evidence="3">
    <location>
        <begin position="519"/>
        <end position="553"/>
    </location>
</feature>
<evidence type="ECO:0000313" key="5">
    <source>
        <dbReference type="Proteomes" id="UP000490939"/>
    </source>
</evidence>
<accession>A0A8H3V9Y9</accession>
<feature type="region of interest" description="Disordered" evidence="3">
    <location>
        <begin position="1"/>
        <end position="39"/>
    </location>
</feature>
<name>A0A8H3V9Y9_VENIN</name>
<dbReference type="InterPro" id="IPR043129">
    <property type="entry name" value="ATPase_NBD"/>
</dbReference>
<dbReference type="EMBL" id="WNWR01000307">
    <property type="protein sequence ID" value="KAE9983886.1"/>
    <property type="molecule type" value="Genomic_DNA"/>
</dbReference>
<dbReference type="GO" id="GO:0005634">
    <property type="term" value="C:nucleus"/>
    <property type="evidence" value="ECO:0007669"/>
    <property type="project" value="TreeGrafter"/>
</dbReference>
<feature type="compositionally biased region" description="Polar residues" evidence="3">
    <location>
        <begin position="30"/>
        <end position="39"/>
    </location>
</feature>
<reference evidence="4 5" key="1">
    <citation type="submission" date="2019-07" db="EMBL/GenBank/DDBJ databases">
        <title>Venturia inaequalis Genome Resource.</title>
        <authorList>
            <person name="Lichtner F.J."/>
        </authorList>
    </citation>
    <scope>NUCLEOTIDE SEQUENCE [LARGE SCALE GENOMIC DNA]</scope>
    <source>
        <strain evidence="4 5">DMI_063113</strain>
    </source>
</reference>
<sequence length="608" mass="65238">MAAKSKSEKCDSRSTKNHIDPPRRPPTPLYHTNPTSTAEHTATMSVEEAPERVAVGISFGNSYSSFAYTNTEGKAEVIANEEGDRQIPSILSYVDGEEFQGTQAKAQIVRNSKNTVAFWRDFLGQEFKSIDPTPCHNSAHPIEHNGTIAFSIHDSEAEEPSIVSVSEITTRHLRKLKDSASDFLGKKVDSAVITVPTNFGPAQKEALSKAAAAADLEVLQFISEPVAAVLAYDARPGATTSDKIVVVADLGGIRSDIAVVASRGGIYTVLATSHDFDVNGTKFDDKLMDYFSKEFLKKNKDVGSPMKNERATAKLRLESEAVKKALSLGNSASFSVESLSGGIDFTCTINRLRYELLSGPLFDAVLRLVKQTVEKAELDPLEVTDIILAGGMSHTPKIANNMKNAFPESTVWAPATKSDAINPSELPSRGAAIQASLIADFEIETIRESCEPVVTATPHLEVALGVLTVSDEADKGRFVPLVQAHTPVPVRRTAVIGVPPAGGDFIVKITEASHHIKVSKVEKSATNGGKKDSDDSDDSDDSEEEEEEKREKVWKVGKTIAELAVKGVKKGGKVEVQIDVRPDLGVSIIAREVGAKGGVRGAVDAPKA</sequence>
<dbReference type="Pfam" id="PF00012">
    <property type="entry name" value="HSP70"/>
    <property type="match status" value="1"/>
</dbReference>
<dbReference type="InterPro" id="IPR013126">
    <property type="entry name" value="Hsp_70_fam"/>
</dbReference>
<proteinExistence type="predicted"/>
<feature type="compositionally biased region" description="Basic and acidic residues" evidence="3">
    <location>
        <begin position="519"/>
        <end position="533"/>
    </location>
</feature>
<dbReference type="FunFam" id="3.90.640.10:FF:000021">
    <property type="entry name" value="Heat shock protein 14"/>
    <property type="match status" value="1"/>
</dbReference>
<dbReference type="GO" id="GO:0005524">
    <property type="term" value="F:ATP binding"/>
    <property type="evidence" value="ECO:0007669"/>
    <property type="project" value="UniProtKB-KW"/>
</dbReference>
<feature type="compositionally biased region" description="Acidic residues" evidence="3">
    <location>
        <begin position="534"/>
        <end position="548"/>
    </location>
</feature>
<dbReference type="PRINTS" id="PR00301">
    <property type="entry name" value="HEATSHOCK70"/>
</dbReference>
<evidence type="ECO:0000256" key="3">
    <source>
        <dbReference type="SAM" id="MobiDB-lite"/>
    </source>
</evidence>
<dbReference type="SUPFAM" id="SSF53067">
    <property type="entry name" value="Actin-like ATPase domain"/>
    <property type="match status" value="2"/>
</dbReference>
<evidence type="ECO:0000256" key="2">
    <source>
        <dbReference type="ARBA" id="ARBA00022840"/>
    </source>
</evidence>
<comment type="caution">
    <text evidence="4">The sequence shown here is derived from an EMBL/GenBank/DDBJ whole genome shotgun (WGS) entry which is preliminary data.</text>
</comment>
<dbReference type="Proteomes" id="UP000490939">
    <property type="component" value="Unassembled WGS sequence"/>
</dbReference>
<keyword evidence="5" id="KW-1185">Reference proteome</keyword>
<dbReference type="PANTHER" id="PTHR45639">
    <property type="entry name" value="HSC70CB, ISOFORM G-RELATED"/>
    <property type="match status" value="1"/>
</dbReference>
<organism evidence="4 5">
    <name type="scientific">Venturia inaequalis</name>
    <name type="common">Apple scab fungus</name>
    <dbReference type="NCBI Taxonomy" id="5025"/>
    <lineage>
        <taxon>Eukaryota</taxon>
        <taxon>Fungi</taxon>
        <taxon>Dikarya</taxon>
        <taxon>Ascomycota</taxon>
        <taxon>Pezizomycotina</taxon>
        <taxon>Dothideomycetes</taxon>
        <taxon>Pleosporomycetidae</taxon>
        <taxon>Venturiales</taxon>
        <taxon>Venturiaceae</taxon>
        <taxon>Venturia</taxon>
    </lineage>
</organism>
<dbReference type="GO" id="GO:0005829">
    <property type="term" value="C:cytosol"/>
    <property type="evidence" value="ECO:0007669"/>
    <property type="project" value="TreeGrafter"/>
</dbReference>
<gene>
    <name evidence="4" type="ORF">EG327_005307</name>
</gene>
<evidence type="ECO:0000256" key="1">
    <source>
        <dbReference type="ARBA" id="ARBA00022741"/>
    </source>
</evidence>
<dbReference type="Gene3D" id="3.30.30.30">
    <property type="match status" value="1"/>
</dbReference>
<dbReference type="Gene3D" id="3.30.420.40">
    <property type="match status" value="2"/>
</dbReference>
<keyword evidence="2" id="KW-0067">ATP-binding</keyword>
<dbReference type="PANTHER" id="PTHR45639:SF32">
    <property type="entry name" value="HEAT SHOCK PROTEIN PDR13"/>
    <property type="match status" value="1"/>
</dbReference>
<evidence type="ECO:0000313" key="4">
    <source>
        <dbReference type="EMBL" id="KAE9983886.1"/>
    </source>
</evidence>
<dbReference type="Gene3D" id="3.90.640.10">
    <property type="entry name" value="Actin, Chain A, domain 4"/>
    <property type="match status" value="1"/>
</dbReference>